<dbReference type="SUPFAM" id="SSF55781">
    <property type="entry name" value="GAF domain-like"/>
    <property type="match status" value="3"/>
</dbReference>
<proteinExistence type="predicted"/>
<dbReference type="RefSeq" id="WP_163662060.1">
    <property type="nucleotide sequence ID" value="NZ_QZCE01000002.1"/>
</dbReference>
<gene>
    <name evidence="10" type="ORF">D0962_09430</name>
</gene>
<evidence type="ECO:0000256" key="3">
    <source>
        <dbReference type="ARBA" id="ARBA00022553"/>
    </source>
</evidence>
<dbReference type="Gene3D" id="1.10.287.130">
    <property type="match status" value="1"/>
</dbReference>
<dbReference type="SUPFAM" id="SSF55874">
    <property type="entry name" value="ATPase domain of HSP90 chaperone/DNA topoisomerase II/histidine kinase"/>
    <property type="match status" value="1"/>
</dbReference>
<name>A0A6M0S4X1_9CYAN</name>
<protein>
    <recommendedName>
        <fullName evidence="2">histidine kinase</fullName>
        <ecNumber evidence="2">2.7.13.3</ecNumber>
    </recommendedName>
</protein>
<keyword evidence="3" id="KW-0597">Phosphoprotein</keyword>
<comment type="catalytic activity">
    <reaction evidence="1">
        <text>ATP + protein L-histidine = ADP + protein N-phospho-L-histidine.</text>
        <dbReference type="EC" id="2.7.13.3"/>
    </reaction>
</comment>
<evidence type="ECO:0000313" key="10">
    <source>
        <dbReference type="EMBL" id="NEZ63001.1"/>
    </source>
</evidence>
<dbReference type="GO" id="GO:0000160">
    <property type="term" value="P:phosphorelay signal transduction system"/>
    <property type="evidence" value="ECO:0007669"/>
    <property type="project" value="UniProtKB-KW"/>
</dbReference>
<feature type="domain" description="Histidine kinase" evidence="9">
    <location>
        <begin position="571"/>
        <end position="783"/>
    </location>
</feature>
<dbReference type="GO" id="GO:0005524">
    <property type="term" value="F:ATP binding"/>
    <property type="evidence" value="ECO:0007669"/>
    <property type="project" value="UniProtKB-KW"/>
</dbReference>
<dbReference type="Proteomes" id="UP000473574">
    <property type="component" value="Unassembled WGS sequence"/>
</dbReference>
<dbReference type="EC" id="2.7.13.3" evidence="2"/>
<evidence type="ECO:0000256" key="7">
    <source>
        <dbReference type="ARBA" id="ARBA00022840"/>
    </source>
</evidence>
<keyword evidence="4" id="KW-0808">Transferase</keyword>
<evidence type="ECO:0000313" key="11">
    <source>
        <dbReference type="Proteomes" id="UP000473574"/>
    </source>
</evidence>
<evidence type="ECO:0000256" key="1">
    <source>
        <dbReference type="ARBA" id="ARBA00000085"/>
    </source>
</evidence>
<keyword evidence="7" id="KW-0067">ATP-binding</keyword>
<dbReference type="PANTHER" id="PTHR43065">
    <property type="entry name" value="SENSOR HISTIDINE KINASE"/>
    <property type="match status" value="1"/>
</dbReference>
<dbReference type="PROSITE" id="PS50109">
    <property type="entry name" value="HIS_KIN"/>
    <property type="match status" value="1"/>
</dbReference>
<evidence type="ECO:0000256" key="4">
    <source>
        <dbReference type="ARBA" id="ARBA00022679"/>
    </source>
</evidence>
<reference evidence="10 11" key="1">
    <citation type="journal article" date="2020" name="Microb. Ecol.">
        <title>Ecogenomics of the Marine Benthic Filamentous Cyanobacterium Adonisia.</title>
        <authorList>
            <person name="Walter J.M."/>
            <person name="Coutinho F.H."/>
            <person name="Leomil L."/>
            <person name="Hargreaves P.I."/>
            <person name="Campeao M.E."/>
            <person name="Vieira V.V."/>
            <person name="Silva B.S."/>
            <person name="Fistarol G.O."/>
            <person name="Salomon P.S."/>
            <person name="Sawabe T."/>
            <person name="Mino S."/>
            <person name="Hosokawa M."/>
            <person name="Miyashita H."/>
            <person name="Maruyama F."/>
            <person name="van Verk M.C."/>
            <person name="Dutilh B.E."/>
            <person name="Thompson C.C."/>
            <person name="Thompson F.L."/>
        </authorList>
    </citation>
    <scope>NUCLEOTIDE SEQUENCE [LARGE SCALE GENOMIC DNA]</scope>
    <source>
        <strain evidence="10 11">CCMR0082</strain>
    </source>
</reference>
<sequence>MPDNTEIEFKAFQERLFDSINRVEESVLKLFELDATLESICAEIQALFDFDFASLSLISPERDTIESLYGTGIANRWAGQFKHYLEQEEGLRDILADVAKKDQAEVISGWDNRFDDWSYKHYRHDSLVRIFVPIILFQDHRGELIENWIDRCEWEVTHIEKQDGQHTTCRVVLPNDLSGNSHPSNDKHRRLVLGVMEAGYENCHTKIEIAQVKALFKLVSQRARNVWESQFPCVLKVIAESAMQILQADASGLYFLYEPDGSRYIFEALAGNVSRHFHRKCTPRPNGLGRRALQLGTYKFIPDFSKGHISEEIMRSNRPVYDEGVKAMAAFPLIVRHDAEKRYGKKNREGVLYVDYHQEHIFTDEELRWGELFANRAVDAVRHAMTYEHINNKARQLAAVHAVAQSFTHVEDPVELLPHIAWYSLNVLAADIVTIYEYIETEHRFLVPPAIAGRLKVKQTHKDILRHNVPFKLIEHGENIYIPSFDKETMFFEDSPFSKRQGIQSLAAILLKVRRETVGVMFINYRRPHWFSEDEVQIIETLASSAAIAIKNQGRLVRAQAMATLGDLAAPMVHKINNDVGAIHTWAKTLQDQCSDERNKRNARRIVSRASKILQGTQRLNSWIQQRPKPLSLKKIIDEAIVRVNISDSIDIDLDIPQNLSAVLAGEQQLIDVFDNLIQNAVDAMAPDNGNLFIRAISLNSLYRNGDRWIEIHVSDTGKGIEKENYENIFQAGFGSNNTKNKRGMGFGLWWTRAYIERVGGDINVVSKIGEGTTFIVRLPTSNTEQEV</sequence>
<dbReference type="Gene3D" id="3.30.450.40">
    <property type="match status" value="2"/>
</dbReference>
<dbReference type="PRINTS" id="PR00344">
    <property type="entry name" value="BCTRLSENSOR"/>
</dbReference>
<dbReference type="SMART" id="SM00065">
    <property type="entry name" value="GAF"/>
    <property type="match status" value="2"/>
</dbReference>
<keyword evidence="5" id="KW-0547">Nucleotide-binding</keyword>
<dbReference type="PANTHER" id="PTHR43065:SF10">
    <property type="entry name" value="PEROXIDE STRESS-ACTIVATED HISTIDINE KINASE MAK3"/>
    <property type="match status" value="1"/>
</dbReference>
<dbReference type="EMBL" id="QZCE01000002">
    <property type="protein sequence ID" value="NEZ63001.1"/>
    <property type="molecule type" value="Genomic_DNA"/>
</dbReference>
<dbReference type="InterPro" id="IPR003594">
    <property type="entry name" value="HATPase_dom"/>
</dbReference>
<evidence type="ECO:0000256" key="5">
    <source>
        <dbReference type="ARBA" id="ARBA00022741"/>
    </source>
</evidence>
<accession>A0A6M0S4X1</accession>
<dbReference type="InterPro" id="IPR005467">
    <property type="entry name" value="His_kinase_dom"/>
</dbReference>
<comment type="caution">
    <text evidence="10">The sequence shown here is derived from an EMBL/GenBank/DDBJ whole genome shotgun (WGS) entry which is preliminary data.</text>
</comment>
<dbReference type="Pfam" id="PF01590">
    <property type="entry name" value="GAF"/>
    <property type="match status" value="2"/>
</dbReference>
<dbReference type="SMART" id="SM00387">
    <property type="entry name" value="HATPase_c"/>
    <property type="match status" value="1"/>
</dbReference>
<evidence type="ECO:0000256" key="6">
    <source>
        <dbReference type="ARBA" id="ARBA00022777"/>
    </source>
</evidence>
<organism evidence="10 11">
    <name type="scientific">Adonisia turfae CCMR0082</name>
    <dbReference type="NCBI Taxonomy" id="2304604"/>
    <lineage>
        <taxon>Bacteria</taxon>
        <taxon>Bacillati</taxon>
        <taxon>Cyanobacteriota</taxon>
        <taxon>Adonisia</taxon>
        <taxon>Adonisia turfae</taxon>
    </lineage>
</organism>
<keyword evidence="8" id="KW-0902">Two-component regulatory system</keyword>
<dbReference type="InterPro" id="IPR004358">
    <property type="entry name" value="Sig_transdc_His_kin-like_C"/>
</dbReference>
<keyword evidence="6" id="KW-0418">Kinase</keyword>
<dbReference type="InterPro" id="IPR003018">
    <property type="entry name" value="GAF"/>
</dbReference>
<dbReference type="Pfam" id="PF02518">
    <property type="entry name" value="HATPase_c"/>
    <property type="match status" value="1"/>
</dbReference>
<evidence type="ECO:0000256" key="8">
    <source>
        <dbReference type="ARBA" id="ARBA00023012"/>
    </source>
</evidence>
<dbReference type="GO" id="GO:0004673">
    <property type="term" value="F:protein histidine kinase activity"/>
    <property type="evidence" value="ECO:0007669"/>
    <property type="project" value="UniProtKB-EC"/>
</dbReference>
<evidence type="ECO:0000259" key="9">
    <source>
        <dbReference type="PROSITE" id="PS50109"/>
    </source>
</evidence>
<dbReference type="AlphaFoldDB" id="A0A6M0S4X1"/>
<dbReference type="InterPro" id="IPR036890">
    <property type="entry name" value="HATPase_C_sf"/>
</dbReference>
<evidence type="ECO:0000256" key="2">
    <source>
        <dbReference type="ARBA" id="ARBA00012438"/>
    </source>
</evidence>
<dbReference type="Gene3D" id="3.30.565.10">
    <property type="entry name" value="Histidine kinase-like ATPase, C-terminal domain"/>
    <property type="match status" value="1"/>
</dbReference>
<dbReference type="InterPro" id="IPR029016">
    <property type="entry name" value="GAF-like_dom_sf"/>
</dbReference>